<sequence length="856" mass="95531">MFYYIKATLRERWPIFLVVMLILSCLGMGYVGAQSVSERMVIQTKDDLDKNWRYQYDILVLPELSDQTKGLDDGWIAPQASLSSYGGISLEDLEVIRKIPGVQVAAPLSHIGYVEVFSMLASYQDDKEGDYSYVEHSAVAFDGLSDITISESNRINEYSAYYGGSPVGFDPEKYSHLSNKLSEENSGWKTFMPAGTNLRQPNYLMLIAIDPEAEEQLFTLSDSLVIGNSLQEAEIGNSGSARLIPIIALADGQAKMTETLRISRIHVPEDVDESDFIDGATEYLLNLPRTEVVNLSLDTFSEQWKYKYGELSLLGKDQVRLKSGGIAASSEALLYRFTPIQFESNGKTDTGIPLMKALTVKNTDPYDIRTINLYRGEAEEYRSVGYGLKIIDLYDSTKIVPKFKGTWKDGDPADVYTPHHSMIIEDGAGNKINPTPLFPLPYKDTYYTGSPDAITTIEAASIFYSPEDILSSIRVVVEGVEERTDSSQHKVEAVAKQIMDLTGHHVEIMLGSSSSKVHVDLDTDKEGVAGVVEEGWQQAGVSWSIQEHIEKSNIILFFYLLLVSFVFCYTVITHSLLRRSTEFAMLRAIGWSRRKIVGILTFEIITLSVFALIPIAVANIWLKILPSYEFFIIFLIVIPIIAIGYVTGSRKALKLSPRAGLEGEGTQWSFMRLFKINGLLSYVVHQLIRRPLRFGLLAIVLALTAFMSILFVATQQSLSDFLLLSFLGETIDLNLKGFQTAFLVVGLILTIAIVFLLLFLNITERKKEFFILRSVGWSLRRIQMYLSVEVTLIALLGSVIGAIGAYLLLTIFSSLWIPVWMLVLIIVMPVVLLLGFSLAIVQSMKMSGVVKDQHAA</sequence>
<evidence type="ECO:0000259" key="8">
    <source>
        <dbReference type="Pfam" id="PF02687"/>
    </source>
</evidence>
<dbReference type="GO" id="GO:0022857">
    <property type="term" value="F:transmembrane transporter activity"/>
    <property type="evidence" value="ECO:0007669"/>
    <property type="project" value="TreeGrafter"/>
</dbReference>
<feature type="transmembrane region" description="Helical" evidence="7">
    <location>
        <begin position="784"/>
        <end position="809"/>
    </location>
</feature>
<evidence type="ECO:0000313" key="9">
    <source>
        <dbReference type="EMBL" id="MDW0118157.1"/>
    </source>
</evidence>
<dbReference type="GO" id="GO:0005886">
    <property type="term" value="C:plasma membrane"/>
    <property type="evidence" value="ECO:0007669"/>
    <property type="project" value="UniProtKB-SubCell"/>
</dbReference>
<feature type="transmembrane region" description="Helical" evidence="7">
    <location>
        <begin position="815"/>
        <end position="841"/>
    </location>
</feature>
<feature type="domain" description="ABC3 transporter permease C-terminal" evidence="8">
    <location>
        <begin position="741"/>
        <end position="843"/>
    </location>
</feature>
<dbReference type="EMBL" id="JAUBDJ010000010">
    <property type="protein sequence ID" value="MDW0118157.1"/>
    <property type="molecule type" value="Genomic_DNA"/>
</dbReference>
<comment type="subcellular location">
    <subcellularLocation>
        <location evidence="1">Cell membrane</location>
        <topology evidence="1">Multi-pass membrane protein</topology>
    </subcellularLocation>
</comment>
<evidence type="ECO:0000256" key="1">
    <source>
        <dbReference type="ARBA" id="ARBA00004651"/>
    </source>
</evidence>
<keyword evidence="4 7" id="KW-1133">Transmembrane helix</keyword>
<feature type="transmembrane region" description="Helical" evidence="7">
    <location>
        <begin position="694"/>
        <end position="718"/>
    </location>
</feature>
<dbReference type="InterPro" id="IPR003838">
    <property type="entry name" value="ABC3_permease_C"/>
</dbReference>
<protein>
    <submittedName>
        <fullName evidence="9">ABC transporter permease</fullName>
    </submittedName>
</protein>
<keyword evidence="3 7" id="KW-0812">Transmembrane</keyword>
<feature type="transmembrane region" description="Helical" evidence="7">
    <location>
        <begin position="554"/>
        <end position="577"/>
    </location>
</feature>
<comment type="similarity">
    <text evidence="6">Belongs to the ABC-4 integral membrane protein family.</text>
</comment>
<dbReference type="AlphaFoldDB" id="A0AAW9A9U4"/>
<feature type="transmembrane region" description="Helical" evidence="7">
    <location>
        <begin position="738"/>
        <end position="763"/>
    </location>
</feature>
<proteinExistence type="inferred from homology"/>
<evidence type="ECO:0000256" key="4">
    <source>
        <dbReference type="ARBA" id="ARBA00022989"/>
    </source>
</evidence>
<evidence type="ECO:0000256" key="7">
    <source>
        <dbReference type="SAM" id="Phobius"/>
    </source>
</evidence>
<evidence type="ECO:0000256" key="2">
    <source>
        <dbReference type="ARBA" id="ARBA00022475"/>
    </source>
</evidence>
<organism evidence="9 10">
    <name type="scientific">Sporosarcina thermotolerans</name>
    <dbReference type="NCBI Taxonomy" id="633404"/>
    <lineage>
        <taxon>Bacteria</taxon>
        <taxon>Bacillati</taxon>
        <taxon>Bacillota</taxon>
        <taxon>Bacilli</taxon>
        <taxon>Bacillales</taxon>
        <taxon>Caryophanaceae</taxon>
        <taxon>Sporosarcina</taxon>
    </lineage>
</organism>
<accession>A0AAW9A9U4</accession>
<dbReference type="PROSITE" id="PS51257">
    <property type="entry name" value="PROKAR_LIPOPROTEIN"/>
    <property type="match status" value="1"/>
</dbReference>
<evidence type="ECO:0000256" key="5">
    <source>
        <dbReference type="ARBA" id="ARBA00023136"/>
    </source>
</evidence>
<keyword evidence="10" id="KW-1185">Reference proteome</keyword>
<dbReference type="RefSeq" id="WP_283732356.1">
    <property type="nucleotide sequence ID" value="NZ_CP125968.1"/>
</dbReference>
<dbReference type="Pfam" id="PF02687">
    <property type="entry name" value="FtsX"/>
    <property type="match status" value="1"/>
</dbReference>
<dbReference type="InterPro" id="IPR050250">
    <property type="entry name" value="Macrolide_Exporter_MacB"/>
</dbReference>
<reference evidence="9 10" key="1">
    <citation type="submission" date="2023-06" db="EMBL/GenBank/DDBJ databases">
        <title>Sporosarcina sp. nov., isolated from Korean traditional fermented seafood 'Jeotgal'.</title>
        <authorList>
            <person name="Yang A.I."/>
            <person name="Shin N.-R."/>
        </authorList>
    </citation>
    <scope>NUCLEOTIDE SEQUENCE [LARGE SCALE GENOMIC DNA]</scope>
    <source>
        <strain evidence="9 10">KCTC43456</strain>
    </source>
</reference>
<evidence type="ECO:0000256" key="6">
    <source>
        <dbReference type="ARBA" id="ARBA00038076"/>
    </source>
</evidence>
<feature type="transmembrane region" description="Helical" evidence="7">
    <location>
        <begin position="597"/>
        <end position="622"/>
    </location>
</feature>
<dbReference type="PANTHER" id="PTHR30572:SF4">
    <property type="entry name" value="ABC TRANSPORTER PERMEASE YTRF"/>
    <property type="match status" value="1"/>
</dbReference>
<keyword evidence="5 7" id="KW-0472">Membrane</keyword>
<dbReference type="PANTHER" id="PTHR30572">
    <property type="entry name" value="MEMBRANE COMPONENT OF TRANSPORTER-RELATED"/>
    <property type="match status" value="1"/>
</dbReference>
<comment type="caution">
    <text evidence="9">The sequence shown here is derived from an EMBL/GenBank/DDBJ whole genome shotgun (WGS) entry which is preliminary data.</text>
</comment>
<gene>
    <name evidence="9" type="ORF">QTL97_14590</name>
</gene>
<dbReference type="Proteomes" id="UP001271648">
    <property type="component" value="Unassembled WGS sequence"/>
</dbReference>
<evidence type="ECO:0000256" key="3">
    <source>
        <dbReference type="ARBA" id="ARBA00022692"/>
    </source>
</evidence>
<evidence type="ECO:0000313" key="10">
    <source>
        <dbReference type="Proteomes" id="UP001271648"/>
    </source>
</evidence>
<name>A0AAW9A9U4_9BACL</name>
<keyword evidence="2" id="KW-1003">Cell membrane</keyword>
<feature type="transmembrane region" description="Helical" evidence="7">
    <location>
        <begin position="628"/>
        <end position="648"/>
    </location>
</feature>